<comment type="similarity">
    <text evidence="2">Belongs to the glycosyl hydrolase 5 (cellulase A) family.</text>
</comment>
<protein>
    <recommendedName>
        <fullName evidence="3">mannan endo-1,4-beta-mannosidase</fullName>
        <ecNumber evidence="3">3.2.1.78</ecNumber>
    </recommendedName>
</protein>
<evidence type="ECO:0000256" key="3">
    <source>
        <dbReference type="ARBA" id="ARBA00012706"/>
    </source>
</evidence>
<evidence type="ECO:0000256" key="1">
    <source>
        <dbReference type="ARBA" id="ARBA00001678"/>
    </source>
</evidence>
<dbReference type="AlphaFoldDB" id="A0A8J5GU74"/>
<feature type="transmembrane region" description="Helical" evidence="6">
    <location>
        <begin position="61"/>
        <end position="81"/>
    </location>
</feature>
<dbReference type="Pfam" id="PF26410">
    <property type="entry name" value="GH5_mannosidase"/>
    <property type="match status" value="1"/>
</dbReference>
<evidence type="ECO:0000256" key="4">
    <source>
        <dbReference type="ARBA" id="ARBA00022801"/>
    </source>
</evidence>
<keyword evidence="6" id="KW-0472">Membrane</keyword>
<dbReference type="SUPFAM" id="SSF51445">
    <property type="entry name" value="(Trans)glycosidases"/>
    <property type="match status" value="1"/>
</dbReference>
<sequence>MWRNEAITLSWWRIEVAISGDRSGVDPGRLAVLSLDRGRRVGHLTLANMAGYMTVLPYRCYLLALLAIAGAVFTTPATAFVSRKGNQLLRDDGSVFLFNGFNAYWMMIEAATSPSPEASRVSTAFREAAAAGLSVCRTMAYKDGGEWALQQSPGVYNENVFKALDFVVSEAKNQGFHLILALVNNWKDLGGRAQYVQWARAAGANVSTDDDFYTNPIIKEYYKNNVQKVLTRVNTYTNVAYRDDPTIMAWELMNEPSCEVDVSGRTVTAWIQEMAAYTKSIDSKHLLGTGMVGFYGSSTPDKMQRYNPNAYQMGTDFITAHQVNEIDFTTIHVYPDAWLPQQSEENQKEFMRQYLWSHSDDSMKVLQKPMVLGEFGKNRMDPDFSEQLRNNYYTAVYDTVYRIASVSYSLAGGLFWQLFPEGMENYDDGFGIVLPQNPSVAAVVKKHSDKMRALAGRT</sequence>
<organism evidence="8 9">
    <name type="scientific">Zingiber officinale</name>
    <name type="common">Ginger</name>
    <name type="synonym">Amomum zingiber</name>
    <dbReference type="NCBI Taxonomy" id="94328"/>
    <lineage>
        <taxon>Eukaryota</taxon>
        <taxon>Viridiplantae</taxon>
        <taxon>Streptophyta</taxon>
        <taxon>Embryophyta</taxon>
        <taxon>Tracheophyta</taxon>
        <taxon>Spermatophyta</taxon>
        <taxon>Magnoliopsida</taxon>
        <taxon>Liliopsida</taxon>
        <taxon>Zingiberales</taxon>
        <taxon>Zingiberaceae</taxon>
        <taxon>Zingiber</taxon>
    </lineage>
</organism>
<keyword evidence="6" id="KW-0812">Transmembrane</keyword>
<reference evidence="8 9" key="1">
    <citation type="submission" date="2020-08" db="EMBL/GenBank/DDBJ databases">
        <title>Plant Genome Project.</title>
        <authorList>
            <person name="Zhang R.-G."/>
        </authorList>
    </citation>
    <scope>NUCLEOTIDE SEQUENCE [LARGE SCALE GENOMIC DNA]</scope>
    <source>
        <tissue evidence="8">Rhizome</tissue>
    </source>
</reference>
<evidence type="ECO:0000313" key="8">
    <source>
        <dbReference type="EMBL" id="KAG6506394.1"/>
    </source>
</evidence>
<keyword evidence="5" id="KW-0326">Glycosidase</keyword>
<dbReference type="InterPro" id="IPR045053">
    <property type="entry name" value="MAN-like"/>
</dbReference>
<dbReference type="EC" id="3.2.1.78" evidence="3"/>
<feature type="domain" description="Glycoside hydrolase family 5" evidence="7">
    <location>
        <begin position="79"/>
        <end position="417"/>
    </location>
</feature>
<dbReference type="PANTHER" id="PTHR31451:SF59">
    <property type="entry name" value="MANNAN ENDO-1,4-BETA-MANNOSIDASE"/>
    <property type="match status" value="1"/>
</dbReference>
<keyword evidence="4" id="KW-0378">Hydrolase</keyword>
<gene>
    <name evidence="8" type="ORF">ZIOFF_031717</name>
</gene>
<evidence type="ECO:0000256" key="6">
    <source>
        <dbReference type="SAM" id="Phobius"/>
    </source>
</evidence>
<name>A0A8J5GU74_ZINOF</name>
<comment type="catalytic activity">
    <reaction evidence="1">
        <text>Random hydrolysis of (1-&gt;4)-beta-D-mannosidic linkages in mannans, galactomannans and glucomannans.</text>
        <dbReference type="EC" id="3.2.1.78"/>
    </reaction>
</comment>
<dbReference type="Gene3D" id="3.20.20.80">
    <property type="entry name" value="Glycosidases"/>
    <property type="match status" value="1"/>
</dbReference>
<comment type="caution">
    <text evidence="8">The sequence shown here is derived from an EMBL/GenBank/DDBJ whole genome shotgun (WGS) entry which is preliminary data.</text>
</comment>
<dbReference type="EMBL" id="JACMSC010000009">
    <property type="protein sequence ID" value="KAG6506394.1"/>
    <property type="molecule type" value="Genomic_DNA"/>
</dbReference>
<accession>A0A8J5GU74</accession>
<evidence type="ECO:0000256" key="5">
    <source>
        <dbReference type="ARBA" id="ARBA00023295"/>
    </source>
</evidence>
<dbReference type="GO" id="GO:0000272">
    <property type="term" value="P:polysaccharide catabolic process"/>
    <property type="evidence" value="ECO:0007669"/>
    <property type="project" value="InterPro"/>
</dbReference>
<keyword evidence="6" id="KW-1133">Transmembrane helix</keyword>
<dbReference type="GO" id="GO:0016985">
    <property type="term" value="F:mannan endo-1,4-beta-mannosidase activity"/>
    <property type="evidence" value="ECO:0007669"/>
    <property type="project" value="UniProtKB-EC"/>
</dbReference>
<proteinExistence type="inferred from homology"/>
<dbReference type="FunFam" id="3.20.20.80:FF:000012">
    <property type="entry name" value="Mannan endo-1,4-beta-mannosidase 6"/>
    <property type="match status" value="1"/>
</dbReference>
<dbReference type="Proteomes" id="UP000734854">
    <property type="component" value="Unassembled WGS sequence"/>
</dbReference>
<evidence type="ECO:0000256" key="2">
    <source>
        <dbReference type="ARBA" id="ARBA00005641"/>
    </source>
</evidence>
<dbReference type="InterPro" id="IPR001547">
    <property type="entry name" value="Glyco_hydro_5"/>
</dbReference>
<keyword evidence="9" id="KW-1185">Reference proteome</keyword>
<dbReference type="PANTHER" id="PTHR31451">
    <property type="match status" value="1"/>
</dbReference>
<dbReference type="InterPro" id="IPR017853">
    <property type="entry name" value="GH"/>
</dbReference>
<evidence type="ECO:0000259" key="7">
    <source>
        <dbReference type="Pfam" id="PF26410"/>
    </source>
</evidence>
<evidence type="ECO:0000313" key="9">
    <source>
        <dbReference type="Proteomes" id="UP000734854"/>
    </source>
</evidence>